<dbReference type="PANTHER" id="PTHR30007:SF0">
    <property type="entry name" value="TRANSPOSASE"/>
    <property type="match status" value="1"/>
</dbReference>
<dbReference type="Pfam" id="PF13612">
    <property type="entry name" value="DDE_Tnp_1_3"/>
    <property type="match status" value="1"/>
</dbReference>
<keyword evidence="4" id="KW-1185">Reference proteome</keyword>
<protein>
    <submittedName>
        <fullName evidence="3">Transposase</fullName>
    </submittedName>
</protein>
<feature type="domain" description="Transposase DDE" evidence="2">
    <location>
        <begin position="364"/>
        <end position="517"/>
    </location>
</feature>
<dbReference type="GO" id="GO:0006313">
    <property type="term" value="P:DNA transposition"/>
    <property type="evidence" value="ECO:0007669"/>
    <property type="project" value="InterPro"/>
</dbReference>
<dbReference type="Proteomes" id="UP000039865">
    <property type="component" value="Unassembled WGS sequence"/>
</dbReference>
<dbReference type="GO" id="GO:0003677">
    <property type="term" value="F:DNA binding"/>
    <property type="evidence" value="ECO:0007669"/>
    <property type="project" value="InterPro"/>
</dbReference>
<feature type="domain" description="Transposase IS4-like" evidence="1">
    <location>
        <begin position="62"/>
        <end position="214"/>
    </location>
</feature>
<evidence type="ECO:0000313" key="3">
    <source>
        <dbReference type="EMBL" id="CDW80640.1"/>
    </source>
</evidence>
<evidence type="ECO:0000259" key="2">
    <source>
        <dbReference type="Pfam" id="PF13612"/>
    </source>
</evidence>
<dbReference type="PANTHER" id="PTHR30007">
    <property type="entry name" value="PHP DOMAIN PROTEIN"/>
    <property type="match status" value="1"/>
</dbReference>
<evidence type="ECO:0000259" key="1">
    <source>
        <dbReference type="Pfam" id="PF01609"/>
    </source>
</evidence>
<name>A0A078AEJ2_STYLE</name>
<dbReference type="InterPro" id="IPR002559">
    <property type="entry name" value="Transposase_11"/>
</dbReference>
<reference evidence="3 4" key="1">
    <citation type="submission" date="2014-06" db="EMBL/GenBank/DDBJ databases">
        <authorList>
            <person name="Swart Estienne"/>
        </authorList>
    </citation>
    <scope>NUCLEOTIDE SEQUENCE [LARGE SCALE GENOMIC DNA]</scope>
    <source>
        <strain evidence="3 4">130c</strain>
    </source>
</reference>
<dbReference type="EMBL" id="CCKQ01009172">
    <property type="protein sequence ID" value="CDW80640.1"/>
    <property type="molecule type" value="Genomic_DNA"/>
</dbReference>
<dbReference type="AlphaFoldDB" id="A0A078AEJ2"/>
<dbReference type="OrthoDB" id="10069606at2759"/>
<dbReference type="InterPro" id="IPR025668">
    <property type="entry name" value="Tnp_DDE_dom"/>
</dbReference>
<dbReference type="NCBIfam" id="NF033580">
    <property type="entry name" value="transpos_IS5_3"/>
    <property type="match status" value="1"/>
</dbReference>
<organism evidence="3 4">
    <name type="scientific">Stylonychia lemnae</name>
    <name type="common">Ciliate</name>
    <dbReference type="NCBI Taxonomy" id="5949"/>
    <lineage>
        <taxon>Eukaryota</taxon>
        <taxon>Sar</taxon>
        <taxon>Alveolata</taxon>
        <taxon>Ciliophora</taxon>
        <taxon>Intramacronucleata</taxon>
        <taxon>Spirotrichea</taxon>
        <taxon>Stichotrichia</taxon>
        <taxon>Sporadotrichida</taxon>
        <taxon>Oxytrichidae</taxon>
        <taxon>Stylonychinae</taxon>
        <taxon>Stylonychia</taxon>
    </lineage>
</organism>
<dbReference type="NCBIfam" id="NF033520">
    <property type="entry name" value="transpos_IS982"/>
    <property type="match status" value="1"/>
</dbReference>
<accession>A0A078AEJ2</accession>
<evidence type="ECO:0000313" key="4">
    <source>
        <dbReference type="Proteomes" id="UP000039865"/>
    </source>
</evidence>
<sequence>MYQKAVANGVCYQVTFLSGSQYIFILRYGTRTQNLIQAVCWKQSQKKLVGLIRTKNGRKEMTSFCIIDAQSVKNTDTAENKGYDAGKKVSGIKRHIAVDTQGLPHAICITTANVTDRAGAELMFETAKDNLAEVQNVLADGGYRGEKFAETVNELLSATVEVVKRNELHSFVVLPKRWIVERSFSCLEKCRRLWKNCERLMNTSLHMVILAFVTLILRRFQTGSKELKIQKIHHYTYSCQNEFLTKQVTTDGAMMDLVELYVIIDDFCKAFMPRYLKILKNKKQITRVRTGMLSTSEIVWIILLFQESGFACFKWYYDNKVLTEYRCYFRQLPSYNRFTELMPNSLLVLLRLFNYLTYLNRRNSIGIEYIDSTKIGVCHNKRIRSNKVFSGVAEIGKSTMGWFFGFKLHITCNTSGNLTGMSITKGNVDDRVPVVKLINGFKGKLFADKGYLSKTLAAQLAAMGVTLITTARNNMKSRLMPAELFDVIMLKKRSIIESVFNLLKNRLQLCHTRHRSIANFVVYIISVITGYQLFANKPKITLNNLICPSDQAELALERTTFNTLQAWLTLRVP</sequence>
<dbReference type="InParanoid" id="A0A078AEJ2"/>
<dbReference type="GO" id="GO:0004803">
    <property type="term" value="F:transposase activity"/>
    <property type="evidence" value="ECO:0007669"/>
    <property type="project" value="InterPro"/>
</dbReference>
<gene>
    <name evidence="3" type="primary">Contig17406.g18517</name>
    <name evidence="3" type="ORF">STYLEM_9643</name>
</gene>
<dbReference type="Pfam" id="PF01609">
    <property type="entry name" value="DDE_Tnp_1"/>
    <property type="match status" value="1"/>
</dbReference>
<proteinExistence type="predicted"/>